<dbReference type="Proteomes" id="UP000708576">
    <property type="component" value="Unassembled WGS sequence"/>
</dbReference>
<protein>
    <submittedName>
        <fullName evidence="2">Conjugative transposon protein TraK</fullName>
    </submittedName>
</protein>
<proteinExistence type="predicted"/>
<dbReference type="EMBL" id="JAGUCO010000044">
    <property type="protein sequence ID" value="MBS2101162.1"/>
    <property type="molecule type" value="Genomic_DNA"/>
</dbReference>
<dbReference type="NCBIfam" id="TIGR03781">
    <property type="entry name" value="Bac_Flav_CT_K"/>
    <property type="match status" value="1"/>
</dbReference>
<evidence type="ECO:0000313" key="2">
    <source>
        <dbReference type="EMBL" id="MBS2101162.1"/>
    </source>
</evidence>
<organism evidence="2 3">
    <name type="scientific">Carboxylicivirga linearis</name>
    <dbReference type="NCBI Taxonomy" id="1628157"/>
    <lineage>
        <taxon>Bacteria</taxon>
        <taxon>Pseudomonadati</taxon>
        <taxon>Bacteroidota</taxon>
        <taxon>Bacteroidia</taxon>
        <taxon>Marinilabiliales</taxon>
        <taxon>Marinilabiliaceae</taxon>
        <taxon>Carboxylicivirga</taxon>
    </lineage>
</organism>
<dbReference type="RefSeq" id="WP_212220413.1">
    <property type="nucleotide sequence ID" value="NZ_JAGUCO010000044.1"/>
</dbReference>
<keyword evidence="1" id="KW-0812">Transmembrane</keyword>
<keyword evidence="1" id="KW-1133">Transmembrane helix</keyword>
<comment type="caution">
    <text evidence="2">The sequence shown here is derived from an EMBL/GenBank/DDBJ whole genome shotgun (WGS) entry which is preliminary data.</text>
</comment>
<sequence length="208" mass="24805">MRQLFDIQQKFRWTVYVLLITTILSIGFGAYSYLMALQLAERSRQKIYVLDNGQSLLLALRSDISENREAEARNHVKRFHELFFTLEPDNEYIESNIREALYLADQSAMKQYRSFKESNLYNRLIASNVSMTLKTDSVRVDFSSYPYQFHYYGRQKIVRQSNTTIRQLITKGWLRNISRTDNNTHGFLIENWIIEDNSDLRTTRRKNY</sequence>
<reference evidence="2 3" key="1">
    <citation type="journal article" date="2015" name="Int. J. Syst. Evol. Microbiol.">
        <title>Carboxylicivirga linearis sp. nov., isolated from a sea cucumber culture pond.</title>
        <authorList>
            <person name="Wang F.Q."/>
            <person name="Zhou Y.X."/>
            <person name="Lin X.Z."/>
            <person name="Chen G.J."/>
            <person name="Du Z.J."/>
        </authorList>
    </citation>
    <scope>NUCLEOTIDE SEQUENCE [LARGE SCALE GENOMIC DNA]</scope>
    <source>
        <strain evidence="2 3">FB218</strain>
    </source>
</reference>
<name>A0ABS5K1W4_9BACT</name>
<feature type="transmembrane region" description="Helical" evidence="1">
    <location>
        <begin position="13"/>
        <end position="36"/>
    </location>
</feature>
<evidence type="ECO:0000313" key="3">
    <source>
        <dbReference type="Proteomes" id="UP000708576"/>
    </source>
</evidence>
<dbReference type="InterPro" id="IPR022276">
    <property type="entry name" value="Conjug_transposon_TraK"/>
</dbReference>
<evidence type="ECO:0000256" key="1">
    <source>
        <dbReference type="SAM" id="Phobius"/>
    </source>
</evidence>
<keyword evidence="3" id="KW-1185">Reference proteome</keyword>
<accession>A0ABS5K1W4</accession>
<gene>
    <name evidence="2" type="primary">traK</name>
    <name evidence="2" type="ORF">KEM10_22950</name>
</gene>
<keyword evidence="1" id="KW-0472">Membrane</keyword>